<gene>
    <name evidence="7" type="ORF">ACD_78C00149G0008</name>
</gene>
<dbReference type="EMBL" id="AMFJ01034149">
    <property type="protein sequence ID" value="EKD30128.1"/>
    <property type="molecule type" value="Genomic_DNA"/>
</dbReference>
<keyword evidence="3 5" id="KW-0687">Ribonucleoprotein</keyword>
<dbReference type="GO" id="GO:0022625">
    <property type="term" value="C:cytosolic large ribosomal subunit"/>
    <property type="evidence" value="ECO:0007669"/>
    <property type="project" value="TreeGrafter"/>
</dbReference>
<organism evidence="7">
    <name type="scientific">uncultured bacterium</name>
    <name type="common">gcode 4</name>
    <dbReference type="NCBI Taxonomy" id="1234023"/>
    <lineage>
        <taxon>Bacteria</taxon>
        <taxon>environmental samples</taxon>
    </lineage>
</organism>
<dbReference type="PANTHER" id="PTHR14413:SF16">
    <property type="entry name" value="LARGE RIBOSOMAL SUBUNIT PROTEIN BL17M"/>
    <property type="match status" value="1"/>
</dbReference>
<dbReference type="SUPFAM" id="SSF64263">
    <property type="entry name" value="Prokaryotic ribosomal protein L17"/>
    <property type="match status" value="1"/>
</dbReference>
<dbReference type="Pfam" id="PF01196">
    <property type="entry name" value="Ribosomal_L17"/>
    <property type="match status" value="1"/>
</dbReference>
<dbReference type="InterPro" id="IPR000456">
    <property type="entry name" value="Ribosomal_bL17"/>
</dbReference>
<reference evidence="7" key="1">
    <citation type="journal article" date="2012" name="Science">
        <title>Fermentation, hydrogen, and sulfur metabolism in multiple uncultivated bacterial phyla.</title>
        <authorList>
            <person name="Wrighton K.C."/>
            <person name="Thomas B.C."/>
            <person name="Sharon I."/>
            <person name="Miller C.S."/>
            <person name="Castelle C.J."/>
            <person name="VerBerkmoes N.C."/>
            <person name="Wilkins M.J."/>
            <person name="Hettich R.L."/>
            <person name="Lipton M.S."/>
            <person name="Williams K.H."/>
            <person name="Long P.E."/>
            <person name="Banfield J.F."/>
        </authorList>
    </citation>
    <scope>NUCLEOTIDE SEQUENCE [LARGE SCALE GENOMIC DNA]</scope>
</reference>
<dbReference type="PANTHER" id="PTHR14413">
    <property type="entry name" value="RIBOSOMAL PROTEIN L17"/>
    <property type="match status" value="1"/>
</dbReference>
<dbReference type="GO" id="GO:0003735">
    <property type="term" value="F:structural constituent of ribosome"/>
    <property type="evidence" value="ECO:0007669"/>
    <property type="project" value="InterPro"/>
</dbReference>
<evidence type="ECO:0000256" key="3">
    <source>
        <dbReference type="ARBA" id="ARBA00023274"/>
    </source>
</evidence>
<comment type="caution">
    <text evidence="7">The sequence shown here is derived from an EMBL/GenBank/DDBJ whole genome shotgun (WGS) entry which is preliminary data.</text>
</comment>
<sequence length="123" mass="14294">MRHRVRKNLHFKKKDVDHRNSMLRSLMTSLFTHKSLMTTEKRAEAVTPFIDTLINVVNSVTSDQDKMNAIRRVGEYLFTKESSIALFEQVAPKYKGKTSGFTRITPIKYRMGDNAKLVKLELF</sequence>
<accession>K1YCZ0</accession>
<dbReference type="InterPro" id="IPR036373">
    <property type="entry name" value="Ribosomal_bL17_sf"/>
</dbReference>
<dbReference type="AlphaFoldDB" id="K1YCZ0"/>
<dbReference type="NCBIfam" id="TIGR00059">
    <property type="entry name" value="L17"/>
    <property type="match status" value="1"/>
</dbReference>
<evidence type="ECO:0000256" key="6">
    <source>
        <dbReference type="RuleBase" id="RU000661"/>
    </source>
</evidence>
<evidence type="ECO:0000256" key="4">
    <source>
        <dbReference type="ARBA" id="ARBA00035494"/>
    </source>
</evidence>
<proteinExistence type="inferred from homology"/>
<evidence type="ECO:0000256" key="1">
    <source>
        <dbReference type="ARBA" id="ARBA00008777"/>
    </source>
</evidence>
<evidence type="ECO:0000256" key="2">
    <source>
        <dbReference type="ARBA" id="ARBA00022980"/>
    </source>
</evidence>
<dbReference type="Gene3D" id="3.90.1030.10">
    <property type="entry name" value="Ribosomal protein L17"/>
    <property type="match status" value="1"/>
</dbReference>
<protein>
    <recommendedName>
        <fullName evidence="4 6">50S ribosomal protein L17</fullName>
    </recommendedName>
</protein>
<comment type="similarity">
    <text evidence="1 5">Belongs to the bacterial ribosomal protein bL17 family.</text>
</comment>
<keyword evidence="2 5" id="KW-0689">Ribosomal protein</keyword>
<evidence type="ECO:0000256" key="5">
    <source>
        <dbReference type="RuleBase" id="RU000660"/>
    </source>
</evidence>
<name>K1YCZ0_9BACT</name>
<dbReference type="GO" id="GO:0006412">
    <property type="term" value="P:translation"/>
    <property type="evidence" value="ECO:0007669"/>
    <property type="project" value="InterPro"/>
</dbReference>
<evidence type="ECO:0000313" key="7">
    <source>
        <dbReference type="EMBL" id="EKD30128.1"/>
    </source>
</evidence>